<dbReference type="OrthoDB" id="10404109at2759"/>
<proteinExistence type="predicted"/>
<protein>
    <submittedName>
        <fullName evidence="2">Uncharacterized protein</fullName>
    </submittedName>
</protein>
<feature type="region of interest" description="Disordered" evidence="1">
    <location>
        <begin position="27"/>
        <end position="66"/>
    </location>
</feature>
<accession>A0A9Q0QEY3</accession>
<dbReference type="AlphaFoldDB" id="A0A9Q0QEY3"/>
<feature type="compositionally biased region" description="Basic and acidic residues" evidence="1">
    <location>
        <begin position="28"/>
        <end position="53"/>
    </location>
</feature>
<gene>
    <name evidence="2" type="ORF">OIU79_009918</name>
</gene>
<evidence type="ECO:0000256" key="1">
    <source>
        <dbReference type="SAM" id="MobiDB-lite"/>
    </source>
</evidence>
<keyword evidence="3" id="KW-1185">Reference proteome</keyword>
<evidence type="ECO:0000313" key="2">
    <source>
        <dbReference type="EMBL" id="KAJ6705112.1"/>
    </source>
</evidence>
<dbReference type="Proteomes" id="UP001151532">
    <property type="component" value="Chromosome 3"/>
</dbReference>
<dbReference type="EMBL" id="JAPFFK010000016">
    <property type="protein sequence ID" value="KAJ6705112.1"/>
    <property type="molecule type" value="Genomic_DNA"/>
</dbReference>
<name>A0A9Q0QEY3_SALPP</name>
<sequence>MKPFCCQQEKMLTEENQLLEKQIVALMKDGKDSDHTPGKDSDHTLGKDADHTPGHPPQQITLSLLK</sequence>
<organism evidence="2 3">
    <name type="scientific">Salix purpurea</name>
    <name type="common">Purple osier willow</name>
    <dbReference type="NCBI Taxonomy" id="77065"/>
    <lineage>
        <taxon>Eukaryota</taxon>
        <taxon>Viridiplantae</taxon>
        <taxon>Streptophyta</taxon>
        <taxon>Embryophyta</taxon>
        <taxon>Tracheophyta</taxon>
        <taxon>Spermatophyta</taxon>
        <taxon>Magnoliopsida</taxon>
        <taxon>eudicotyledons</taxon>
        <taxon>Gunneridae</taxon>
        <taxon>Pentapetalae</taxon>
        <taxon>rosids</taxon>
        <taxon>fabids</taxon>
        <taxon>Malpighiales</taxon>
        <taxon>Salicaceae</taxon>
        <taxon>Saliceae</taxon>
        <taxon>Salix</taxon>
    </lineage>
</organism>
<evidence type="ECO:0000313" key="3">
    <source>
        <dbReference type="Proteomes" id="UP001151532"/>
    </source>
</evidence>
<reference evidence="2" key="2">
    <citation type="journal article" date="2023" name="Int. J. Mol. Sci.">
        <title>De Novo Assembly and Annotation of 11 Diverse Shrub Willow (Salix) Genomes Reveals Novel Gene Organization in Sex-Linked Regions.</title>
        <authorList>
            <person name="Hyden B."/>
            <person name="Feng K."/>
            <person name="Yates T.B."/>
            <person name="Jawdy S."/>
            <person name="Cereghino C."/>
            <person name="Smart L.B."/>
            <person name="Muchero W."/>
        </authorList>
    </citation>
    <scope>NUCLEOTIDE SEQUENCE</scope>
    <source>
        <tissue evidence="2">Shoot tip</tissue>
    </source>
</reference>
<comment type="caution">
    <text evidence="2">The sequence shown here is derived from an EMBL/GenBank/DDBJ whole genome shotgun (WGS) entry which is preliminary data.</text>
</comment>
<reference evidence="2" key="1">
    <citation type="submission" date="2022-11" db="EMBL/GenBank/DDBJ databases">
        <authorList>
            <person name="Hyden B.L."/>
            <person name="Feng K."/>
            <person name="Yates T."/>
            <person name="Jawdy S."/>
            <person name="Smart L.B."/>
            <person name="Muchero W."/>
        </authorList>
    </citation>
    <scope>NUCLEOTIDE SEQUENCE</scope>
    <source>
        <tissue evidence="2">Shoot tip</tissue>
    </source>
</reference>